<dbReference type="InterPro" id="IPR050272">
    <property type="entry name" value="Isochorismatase-like_hydrls"/>
</dbReference>
<accession>A0ABP6TR34</accession>
<evidence type="ECO:0000259" key="2">
    <source>
        <dbReference type="Pfam" id="PF00857"/>
    </source>
</evidence>
<dbReference type="PANTHER" id="PTHR43540:SF1">
    <property type="entry name" value="ISOCHORISMATASE HYDROLASE"/>
    <property type="match status" value="1"/>
</dbReference>
<feature type="domain" description="Isochorismatase-like" evidence="2">
    <location>
        <begin position="2"/>
        <end position="65"/>
    </location>
</feature>
<dbReference type="Gene3D" id="3.40.50.850">
    <property type="entry name" value="Isochorismatase-like"/>
    <property type="match status" value="1"/>
</dbReference>
<dbReference type="InterPro" id="IPR000868">
    <property type="entry name" value="Isochorismatase-like_dom"/>
</dbReference>
<keyword evidence="1" id="KW-0378">Hydrolase</keyword>
<dbReference type="EMBL" id="BAAAXF010000033">
    <property type="protein sequence ID" value="GAA3497507.1"/>
    <property type="molecule type" value="Genomic_DNA"/>
</dbReference>
<keyword evidence="4" id="KW-1185">Reference proteome</keyword>
<dbReference type="InterPro" id="IPR036380">
    <property type="entry name" value="Isochorismatase-like_sf"/>
</dbReference>
<dbReference type="SUPFAM" id="SSF52499">
    <property type="entry name" value="Isochorismatase-like hydrolases"/>
    <property type="match status" value="1"/>
</dbReference>
<dbReference type="Proteomes" id="UP001501455">
    <property type="component" value="Unassembled WGS sequence"/>
</dbReference>
<reference evidence="4" key="1">
    <citation type="journal article" date="2019" name="Int. J. Syst. Evol. Microbiol.">
        <title>The Global Catalogue of Microorganisms (GCM) 10K type strain sequencing project: providing services to taxonomists for standard genome sequencing and annotation.</title>
        <authorList>
            <consortium name="The Broad Institute Genomics Platform"/>
            <consortium name="The Broad Institute Genome Sequencing Center for Infectious Disease"/>
            <person name="Wu L."/>
            <person name="Ma J."/>
        </authorList>
    </citation>
    <scope>NUCLEOTIDE SEQUENCE [LARGE SCALE GENOMIC DNA]</scope>
    <source>
        <strain evidence="4">JCM 4816</strain>
    </source>
</reference>
<proteinExistence type="predicted"/>
<organism evidence="3 4">
    <name type="scientific">Streptomyces prasinosporus</name>
    <dbReference type="NCBI Taxonomy" id="68256"/>
    <lineage>
        <taxon>Bacteria</taxon>
        <taxon>Bacillati</taxon>
        <taxon>Actinomycetota</taxon>
        <taxon>Actinomycetes</taxon>
        <taxon>Kitasatosporales</taxon>
        <taxon>Streptomycetaceae</taxon>
        <taxon>Streptomyces</taxon>
        <taxon>Streptomyces albogriseolus group</taxon>
    </lineage>
</organism>
<name>A0ABP6TR34_9ACTN</name>
<evidence type="ECO:0000313" key="4">
    <source>
        <dbReference type="Proteomes" id="UP001501455"/>
    </source>
</evidence>
<protein>
    <recommendedName>
        <fullName evidence="2">Isochorismatase-like domain-containing protein</fullName>
    </recommendedName>
</protein>
<dbReference type="PANTHER" id="PTHR43540">
    <property type="entry name" value="PEROXYUREIDOACRYLATE/UREIDOACRYLATE AMIDOHYDROLASE-RELATED"/>
    <property type="match status" value="1"/>
</dbReference>
<comment type="caution">
    <text evidence="3">The sequence shown here is derived from an EMBL/GenBank/DDBJ whole genome shotgun (WGS) entry which is preliminary data.</text>
</comment>
<dbReference type="Pfam" id="PF00857">
    <property type="entry name" value="Isochorismatase"/>
    <property type="match status" value="1"/>
</dbReference>
<evidence type="ECO:0000313" key="3">
    <source>
        <dbReference type="EMBL" id="GAA3497507.1"/>
    </source>
</evidence>
<gene>
    <name evidence="3" type="ORF">GCM10019016_046100</name>
</gene>
<sequence>MTKSVNSAFYGSPDLDAWLRGAGISQIVLSGIQTNMCVETTARMGGNLGYDVVVAFDATYTFDLEGPFGWRRSADEVAQASAVSLHGGGFARVVTTKEVVDSAV</sequence>
<evidence type="ECO:0000256" key="1">
    <source>
        <dbReference type="ARBA" id="ARBA00022801"/>
    </source>
</evidence>